<evidence type="ECO:0000256" key="7">
    <source>
        <dbReference type="ARBA" id="ARBA00023027"/>
    </source>
</evidence>
<keyword evidence="4" id="KW-0444">Lipid biosynthesis</keyword>
<evidence type="ECO:0000256" key="6">
    <source>
        <dbReference type="ARBA" id="ARBA00023002"/>
    </source>
</evidence>
<comment type="catalytic activity">
    <reaction evidence="10">
        <text>a 2,3-saturated acyl-CoA + NAD(+) = a (2E)-enoyl-CoA + NADH + H(+)</text>
        <dbReference type="Rhea" id="RHEA:18177"/>
        <dbReference type="ChEBI" id="CHEBI:15378"/>
        <dbReference type="ChEBI" id="CHEBI:57540"/>
        <dbReference type="ChEBI" id="CHEBI:57945"/>
        <dbReference type="ChEBI" id="CHEBI:58856"/>
        <dbReference type="ChEBI" id="CHEBI:65111"/>
        <dbReference type="EC" id="1.3.1.44"/>
    </reaction>
</comment>
<keyword evidence="8" id="KW-0443">Lipid metabolism</keyword>
<evidence type="ECO:0000259" key="12">
    <source>
        <dbReference type="Pfam" id="PF12241"/>
    </source>
</evidence>
<dbReference type="EC" id="1.3.1.44" evidence="3"/>
<comment type="pathway">
    <text evidence="1">Lipid metabolism.</text>
</comment>
<keyword evidence="7" id="KW-0520">NAD</keyword>
<comment type="subunit">
    <text evidence="2">Monomer.</text>
</comment>
<dbReference type="Proteomes" id="UP000051884">
    <property type="component" value="Unassembled WGS sequence"/>
</dbReference>
<evidence type="ECO:0000256" key="1">
    <source>
        <dbReference type="ARBA" id="ARBA00005189"/>
    </source>
</evidence>
<dbReference type="PANTHER" id="PTHR37480:SF1">
    <property type="entry name" value="ENOYL-[ACYL-CARRIER-PROTEIN] REDUCTASE [NADH]"/>
    <property type="match status" value="1"/>
</dbReference>
<dbReference type="NCBIfam" id="NF043048">
    <property type="entry name" value="EnoyACPredFabV"/>
    <property type="match status" value="1"/>
</dbReference>
<evidence type="ECO:0000313" key="15">
    <source>
        <dbReference type="Proteomes" id="UP000051884"/>
    </source>
</evidence>
<evidence type="ECO:0000256" key="2">
    <source>
        <dbReference type="ARBA" id="ARBA00011245"/>
    </source>
</evidence>
<protein>
    <recommendedName>
        <fullName evidence="3">trans-2-enoyl-CoA reductase (NAD(+))</fullName>
        <ecNumber evidence="3">1.3.1.44</ecNumber>
    </recommendedName>
</protein>
<evidence type="ECO:0000313" key="14">
    <source>
        <dbReference type="EMBL" id="KRO11100.1"/>
    </source>
</evidence>
<keyword evidence="15" id="KW-1185">Reference proteome</keyword>
<gene>
    <name evidence="14" type="ORF">IV59_GL000852</name>
</gene>
<dbReference type="InterPro" id="IPR010758">
    <property type="entry name" value="Trans-2-enoyl-CoA_reductase"/>
</dbReference>
<dbReference type="Pfam" id="PF12241">
    <property type="entry name" value="Enoyl_reductase"/>
    <property type="match status" value="1"/>
</dbReference>
<organism evidence="14 15">
    <name type="scientific">Paucilactobacillus hokkaidonensis</name>
    <dbReference type="NCBI Taxonomy" id="1193095"/>
    <lineage>
        <taxon>Bacteria</taxon>
        <taxon>Bacillati</taxon>
        <taxon>Bacillota</taxon>
        <taxon>Bacilli</taxon>
        <taxon>Lactobacillales</taxon>
        <taxon>Lactobacillaceae</taxon>
        <taxon>Paucilactobacillus</taxon>
    </lineage>
</organism>
<evidence type="ECO:0000259" key="11">
    <source>
        <dbReference type="Pfam" id="PF07055"/>
    </source>
</evidence>
<dbReference type="InterPro" id="IPR024906">
    <property type="entry name" value="Eno_Rdtase_FAD-bd_dom"/>
</dbReference>
<evidence type="ECO:0000256" key="8">
    <source>
        <dbReference type="ARBA" id="ARBA00023098"/>
    </source>
</evidence>
<keyword evidence="6" id="KW-0560">Oxidoreductase</keyword>
<evidence type="ECO:0000259" key="13">
    <source>
        <dbReference type="Pfam" id="PF12242"/>
    </source>
</evidence>
<evidence type="ECO:0000256" key="9">
    <source>
        <dbReference type="ARBA" id="ARBA00023160"/>
    </source>
</evidence>
<proteinExistence type="predicted"/>
<dbReference type="InterPro" id="IPR050048">
    <property type="entry name" value="FabV-like_NADH_b"/>
</dbReference>
<evidence type="ECO:0000256" key="4">
    <source>
        <dbReference type="ARBA" id="ARBA00022516"/>
    </source>
</evidence>
<sequence length="420" mass="47376">MELLNERLKKIEKEVFIMAEKMVKISEKLKGNVARSVNPYGCKQEVLNQIDYVKKQGHYNGAKKALIIGGSSSYGLASRVTQAFGSGADTICVAYERPVKDETMLGTAGWWNNIYFKQEAEKAGLIAKNFNGDAFTKEIKQQVLDYIKDEFGGQIDLLVYSVAAPKRVNPENPDEVWRSQMKPVGKSVTGYNVNLEKNELFEQTVESATKEETDATVHVMGGEDWELWVSMLKEAGVLAEGFKTILYSYIGSPVTYDFYHEGTLGKAKDAAEESSHKIQKNIDDLNGKAWISVSKAVTTKASVVIPIFPVYCIALYKIMQEKGTHETPIMHKDRLFRDMVYGNKPEIDDRGRLRPDAWEQDEDTQKKTVALMKQITPENFNSDLTGYATFRKEFMQLNGFEVDGADNDTVDYDEITKLEP</sequence>
<feature type="domain" description="Trans-2-enoyl-CoA reductase catalytic" evidence="12">
    <location>
        <begin position="105"/>
        <end position="341"/>
    </location>
</feature>
<dbReference type="EMBL" id="JQCH01000002">
    <property type="protein sequence ID" value="KRO11100.1"/>
    <property type="molecule type" value="Genomic_DNA"/>
</dbReference>
<evidence type="ECO:0000256" key="3">
    <source>
        <dbReference type="ARBA" id="ARBA00011983"/>
    </source>
</evidence>
<keyword evidence="9" id="KW-0275">Fatty acid biosynthesis</keyword>
<dbReference type="InterPro" id="IPR024910">
    <property type="entry name" value="Enoyl-CoA_Rdtase_cat_dom"/>
</dbReference>
<feature type="domain" description="Trans-2-enoyl-CoA reductase-like NAD(P)H binding" evidence="13">
    <location>
        <begin position="25"/>
        <end position="100"/>
    </location>
</feature>
<comment type="caution">
    <text evidence="14">The sequence shown here is derived from an EMBL/GenBank/DDBJ whole genome shotgun (WGS) entry which is preliminary data.</text>
</comment>
<dbReference type="PANTHER" id="PTHR37480">
    <property type="entry name" value="ENOYL-[ACYL-CARRIER-PROTEIN] REDUCTASE [NADH]"/>
    <property type="match status" value="1"/>
</dbReference>
<evidence type="ECO:0000256" key="5">
    <source>
        <dbReference type="ARBA" id="ARBA00022832"/>
    </source>
</evidence>
<dbReference type="NCBIfam" id="NF010177">
    <property type="entry name" value="PRK13656.1"/>
    <property type="match status" value="1"/>
</dbReference>
<dbReference type="Pfam" id="PF12242">
    <property type="entry name" value="Eno-Rase_NADH_b"/>
    <property type="match status" value="1"/>
</dbReference>
<evidence type="ECO:0000256" key="10">
    <source>
        <dbReference type="ARBA" id="ARBA00048302"/>
    </source>
</evidence>
<dbReference type="Pfam" id="PF07055">
    <property type="entry name" value="Eno-Rase_FAD_bd"/>
    <property type="match status" value="1"/>
</dbReference>
<reference evidence="14 15" key="1">
    <citation type="journal article" date="2015" name="Genome Announc.">
        <title>Expanding the biotechnology potential of lactobacilli through comparative genomics of 213 strains and associated genera.</title>
        <authorList>
            <person name="Sun Z."/>
            <person name="Harris H.M."/>
            <person name="McCann A."/>
            <person name="Guo C."/>
            <person name="Argimon S."/>
            <person name="Zhang W."/>
            <person name="Yang X."/>
            <person name="Jeffery I.B."/>
            <person name="Cooney J.C."/>
            <person name="Kagawa T.F."/>
            <person name="Liu W."/>
            <person name="Song Y."/>
            <person name="Salvetti E."/>
            <person name="Wrobel A."/>
            <person name="Rasinkangas P."/>
            <person name="Parkhill J."/>
            <person name="Rea M.C."/>
            <person name="O'Sullivan O."/>
            <person name="Ritari J."/>
            <person name="Douillard F.P."/>
            <person name="Paul Ross R."/>
            <person name="Yang R."/>
            <person name="Briner A.E."/>
            <person name="Felis G.E."/>
            <person name="de Vos W.M."/>
            <person name="Barrangou R."/>
            <person name="Klaenhammer T.R."/>
            <person name="Caufield P.W."/>
            <person name="Cui Y."/>
            <person name="Zhang H."/>
            <person name="O'Toole P.W."/>
        </authorList>
    </citation>
    <scope>NUCLEOTIDE SEQUENCE [LARGE SCALE GENOMIC DNA]</scope>
    <source>
        <strain evidence="14 15">DSM 26202</strain>
    </source>
</reference>
<feature type="domain" description="Enoyl reductase FAD binding" evidence="11">
    <location>
        <begin position="347"/>
        <end position="408"/>
    </location>
</feature>
<keyword evidence="5" id="KW-0276">Fatty acid metabolism</keyword>
<dbReference type="Gene3D" id="3.40.50.720">
    <property type="entry name" value="NAD(P)-binding Rossmann-like Domain"/>
    <property type="match status" value="1"/>
</dbReference>
<name>A0ABR5QAS7_9LACO</name>
<accession>A0ABR5QAS7</accession>